<dbReference type="InterPro" id="IPR027417">
    <property type="entry name" value="P-loop_NTPase"/>
</dbReference>
<dbReference type="CDD" id="cd19481">
    <property type="entry name" value="RecA-like_protease"/>
    <property type="match status" value="1"/>
</dbReference>
<dbReference type="Pfam" id="PF22942">
    <property type="entry name" value="DUF7025"/>
    <property type="match status" value="1"/>
</dbReference>
<evidence type="ECO:0000313" key="2">
    <source>
        <dbReference type="EMBL" id="KAK3399795.1"/>
    </source>
</evidence>
<dbReference type="PANTHER" id="PTHR46411:SF3">
    <property type="entry name" value="AAA+ ATPASE DOMAIN-CONTAINING PROTEIN"/>
    <property type="match status" value="1"/>
</dbReference>
<evidence type="ECO:0000259" key="1">
    <source>
        <dbReference type="SMART" id="SM00382"/>
    </source>
</evidence>
<sequence length="636" mass="73514">MADVDAGTRLETLILRRKYDPKSREEKEVKVQSLKSDALSEEQRKELEHALVIRQVYSADGRHEKTILNVNSPFILRAFRDVIKSHPIVPSTFEEPFELESPFQMLIHHWDDLDAHRRQTADYDVRSHLNLLFDFMESELGPDYQRLKVMWQKGHITYETLWSIFKPGSLLITFENGHPWLLRCLRTGYEVYNNRGPVCHVYGEHTDFDGKTFGNATQEFEIRQKVSLNGLHPGAINKLPIFPLEYWSKDEVEIDELKERLRKRGEAFKEIDGVTLRYYHGTAKYLKEPPRSFYHPSLEGESGLWIGFTESARIVLDRVLFDEELFSERKSVAANPDADLTLCPPYAKGFSPAKKTFCRYYLDCLRPIDWKPNAWESLLLPSAQKRILRALVENHIFPDDARNEDMQKGKGLVMLLHGSPGSGKTMTAETAAEATQKLLISSSLGELNRDNWASAFERRLKELLHYATKWQAVVLLDEADVFLEKREDAEGHNADRNALVAVFLKHLEYFSGIVFLTTNRVRSFDAAMKSRIHLALTYGPPDLETRRQLWMKYLGAIPESEINMDINEDIDELLTEKLNGREISYAVNTARTIARHERQPLSLDQLMTVIQVRQEFDKSLKEVAKVERKDSILDAF</sequence>
<dbReference type="PANTHER" id="PTHR46411">
    <property type="entry name" value="FAMILY ATPASE, PUTATIVE-RELATED"/>
    <property type="match status" value="1"/>
</dbReference>
<dbReference type="SMART" id="SM00382">
    <property type="entry name" value="AAA"/>
    <property type="match status" value="1"/>
</dbReference>
<reference evidence="2" key="2">
    <citation type="submission" date="2023-07" db="EMBL/GenBank/DDBJ databases">
        <authorList>
            <consortium name="Lawrence Berkeley National Laboratory"/>
            <person name="Haridas S."/>
            <person name="Hensen N."/>
            <person name="Bonometti L."/>
            <person name="Westerberg I."/>
            <person name="Brannstrom I.O."/>
            <person name="Guillou S."/>
            <person name="Cros-Aarteil S."/>
            <person name="Calhoun S."/>
            <person name="Kuo A."/>
            <person name="Mondo S."/>
            <person name="Pangilinan J."/>
            <person name="Riley R."/>
            <person name="LaButti K."/>
            <person name="Andreopoulos B."/>
            <person name="Lipzen A."/>
            <person name="Chen C."/>
            <person name="Yanf M."/>
            <person name="Daum C."/>
            <person name="Ng V."/>
            <person name="Clum A."/>
            <person name="Steindorff A."/>
            <person name="Ohm R."/>
            <person name="Martin F."/>
            <person name="Silar P."/>
            <person name="Natvig D."/>
            <person name="Lalanne C."/>
            <person name="Gautier V."/>
            <person name="Ament-velasquez S.L."/>
            <person name="Kruys A."/>
            <person name="Hutchinson M.I."/>
            <person name="Powell A.J."/>
            <person name="Barry K."/>
            <person name="Miller A.N."/>
            <person name="Grigoriev I.V."/>
            <person name="Debuchy R."/>
            <person name="Gladieux P."/>
            <person name="Thoren M.H."/>
            <person name="Johannesson H."/>
        </authorList>
    </citation>
    <scope>NUCLEOTIDE SEQUENCE</scope>
    <source>
        <strain evidence="2">FGSC 1904</strain>
    </source>
</reference>
<dbReference type="Proteomes" id="UP001281003">
    <property type="component" value="Unassembled WGS sequence"/>
</dbReference>
<comment type="caution">
    <text evidence="2">The sequence shown here is derived from an EMBL/GenBank/DDBJ whole genome shotgun (WGS) entry which is preliminary data.</text>
</comment>
<dbReference type="AlphaFoldDB" id="A0AAE0PHW0"/>
<dbReference type="InterPro" id="IPR003959">
    <property type="entry name" value="ATPase_AAA_core"/>
</dbReference>
<name>A0AAE0PHW0_SORBR</name>
<reference evidence="2" key="1">
    <citation type="journal article" date="2023" name="Mol. Phylogenet. Evol.">
        <title>Genome-scale phylogeny and comparative genomics of the fungal order Sordariales.</title>
        <authorList>
            <person name="Hensen N."/>
            <person name="Bonometti L."/>
            <person name="Westerberg I."/>
            <person name="Brannstrom I.O."/>
            <person name="Guillou S."/>
            <person name="Cros-Aarteil S."/>
            <person name="Calhoun S."/>
            <person name="Haridas S."/>
            <person name="Kuo A."/>
            <person name="Mondo S."/>
            <person name="Pangilinan J."/>
            <person name="Riley R."/>
            <person name="LaButti K."/>
            <person name="Andreopoulos B."/>
            <person name="Lipzen A."/>
            <person name="Chen C."/>
            <person name="Yan M."/>
            <person name="Daum C."/>
            <person name="Ng V."/>
            <person name="Clum A."/>
            <person name="Steindorff A."/>
            <person name="Ohm R.A."/>
            <person name="Martin F."/>
            <person name="Silar P."/>
            <person name="Natvig D.O."/>
            <person name="Lalanne C."/>
            <person name="Gautier V."/>
            <person name="Ament-Velasquez S.L."/>
            <person name="Kruys A."/>
            <person name="Hutchinson M.I."/>
            <person name="Powell A.J."/>
            <person name="Barry K."/>
            <person name="Miller A.N."/>
            <person name="Grigoriev I.V."/>
            <person name="Debuchy R."/>
            <person name="Gladieux P."/>
            <person name="Hiltunen Thoren M."/>
            <person name="Johannesson H."/>
        </authorList>
    </citation>
    <scope>NUCLEOTIDE SEQUENCE</scope>
    <source>
        <strain evidence="2">FGSC 1904</strain>
    </source>
</reference>
<dbReference type="GO" id="GO:0016887">
    <property type="term" value="F:ATP hydrolysis activity"/>
    <property type="evidence" value="ECO:0007669"/>
    <property type="project" value="InterPro"/>
</dbReference>
<evidence type="ECO:0000313" key="3">
    <source>
        <dbReference type="Proteomes" id="UP001281003"/>
    </source>
</evidence>
<gene>
    <name evidence="2" type="ORF">B0T20DRAFT_406982</name>
</gene>
<dbReference type="InterPro" id="IPR003593">
    <property type="entry name" value="AAA+_ATPase"/>
</dbReference>
<organism evidence="2 3">
    <name type="scientific">Sordaria brevicollis</name>
    <dbReference type="NCBI Taxonomy" id="83679"/>
    <lineage>
        <taxon>Eukaryota</taxon>
        <taxon>Fungi</taxon>
        <taxon>Dikarya</taxon>
        <taxon>Ascomycota</taxon>
        <taxon>Pezizomycotina</taxon>
        <taxon>Sordariomycetes</taxon>
        <taxon>Sordariomycetidae</taxon>
        <taxon>Sordariales</taxon>
        <taxon>Sordariaceae</taxon>
        <taxon>Sordaria</taxon>
    </lineage>
</organism>
<dbReference type="SUPFAM" id="SSF52540">
    <property type="entry name" value="P-loop containing nucleoside triphosphate hydrolases"/>
    <property type="match status" value="1"/>
</dbReference>
<dbReference type="EMBL" id="JAUTDP010000004">
    <property type="protein sequence ID" value="KAK3399795.1"/>
    <property type="molecule type" value="Genomic_DNA"/>
</dbReference>
<protein>
    <submittedName>
        <fullName evidence="2">P-loop containing nucleoside triphosphate hydrolase protein</fullName>
    </submittedName>
</protein>
<feature type="domain" description="AAA+ ATPase" evidence="1">
    <location>
        <begin position="410"/>
        <end position="542"/>
    </location>
</feature>
<keyword evidence="3" id="KW-1185">Reference proteome</keyword>
<dbReference type="GO" id="GO:0005524">
    <property type="term" value="F:ATP binding"/>
    <property type="evidence" value="ECO:0007669"/>
    <property type="project" value="InterPro"/>
</dbReference>
<dbReference type="InterPro" id="IPR054289">
    <property type="entry name" value="DUF7025"/>
</dbReference>
<dbReference type="Gene3D" id="3.40.50.300">
    <property type="entry name" value="P-loop containing nucleotide triphosphate hydrolases"/>
    <property type="match status" value="1"/>
</dbReference>
<proteinExistence type="predicted"/>
<accession>A0AAE0PHW0</accession>
<dbReference type="Pfam" id="PF00004">
    <property type="entry name" value="AAA"/>
    <property type="match status" value="1"/>
</dbReference>
<keyword evidence="2" id="KW-0378">Hydrolase</keyword>